<name>A0A6B2HB58_9BACT</name>
<keyword evidence="1" id="KW-1133">Transmembrane helix</keyword>
<gene>
    <name evidence="2" type="ORF">GWO68_12725</name>
</gene>
<evidence type="ECO:0000313" key="2">
    <source>
        <dbReference type="EMBL" id="NDK56784.1"/>
    </source>
</evidence>
<keyword evidence="1" id="KW-0472">Membrane</keyword>
<keyword evidence="1" id="KW-0812">Transmembrane</keyword>
<accession>A0A6B2HB58</accession>
<feature type="transmembrane region" description="Helical" evidence="1">
    <location>
        <begin position="121"/>
        <end position="142"/>
    </location>
</feature>
<evidence type="ECO:0000256" key="1">
    <source>
        <dbReference type="SAM" id="Phobius"/>
    </source>
</evidence>
<protein>
    <submittedName>
        <fullName evidence="2">Uncharacterized protein</fullName>
    </submittedName>
</protein>
<organism evidence="2 3">
    <name type="scientific">Pontibacter fetidus</name>
    <dbReference type="NCBI Taxonomy" id="2700082"/>
    <lineage>
        <taxon>Bacteria</taxon>
        <taxon>Pseudomonadati</taxon>
        <taxon>Bacteroidota</taxon>
        <taxon>Cytophagia</taxon>
        <taxon>Cytophagales</taxon>
        <taxon>Hymenobacteraceae</taxon>
        <taxon>Pontibacter</taxon>
    </lineage>
</organism>
<reference evidence="2 3" key="1">
    <citation type="submission" date="2020-01" db="EMBL/GenBank/DDBJ databases">
        <authorList>
            <person name="Kim M.K."/>
        </authorList>
    </citation>
    <scope>NUCLEOTIDE SEQUENCE [LARGE SCALE GENOMIC DNA]</scope>
    <source>
        <strain evidence="2 3">BT213</strain>
    </source>
</reference>
<comment type="caution">
    <text evidence="2">The sequence shown here is derived from an EMBL/GenBank/DDBJ whole genome shotgun (WGS) entry which is preliminary data.</text>
</comment>
<keyword evidence="3" id="KW-1185">Reference proteome</keyword>
<dbReference type="RefSeq" id="WP_162346845.1">
    <property type="nucleotide sequence ID" value="NZ_JAAEAA010000016.1"/>
</dbReference>
<evidence type="ECO:0000313" key="3">
    <source>
        <dbReference type="Proteomes" id="UP000478546"/>
    </source>
</evidence>
<dbReference type="EMBL" id="JAAEAA010000016">
    <property type="protein sequence ID" value="NDK56784.1"/>
    <property type="molecule type" value="Genomic_DNA"/>
</dbReference>
<sequence length="146" mass="14980">MKILEALAGGLAGACVLTIAHESLRKVNPDAPRMDVLGMRAIAKLMKKAGATPPDDKTLHDWAMVGDVVSNGLYYSLAGAGKSAWWRGTLLGTMAGIGAITLPGPLGLGEGPSERTKETQAMAVGLYLLGGVVAAVVARAIVKATK</sequence>
<proteinExistence type="predicted"/>
<feature type="transmembrane region" description="Helical" evidence="1">
    <location>
        <begin position="84"/>
        <end position="109"/>
    </location>
</feature>
<dbReference type="Proteomes" id="UP000478546">
    <property type="component" value="Unassembled WGS sequence"/>
</dbReference>
<dbReference type="AlphaFoldDB" id="A0A6B2HB58"/>